<name>A0A0U5GC73_ASPCI</name>
<feature type="region of interest" description="Disordered" evidence="1">
    <location>
        <begin position="41"/>
        <end position="100"/>
    </location>
</feature>
<sequence length="100" mass="10737">MSGRADLCAFRIGIEEGMSPNWVANRAANVDDSAHKLVPAHAMGANQAIESSDRQSSEDSLCRKRAKPVRKRCVSSNGKGEGERERASQGRATGGQPITR</sequence>
<dbReference type="InterPro" id="IPR036188">
    <property type="entry name" value="FAD/NAD-bd_sf"/>
</dbReference>
<evidence type="ECO:0000256" key="1">
    <source>
        <dbReference type="SAM" id="MobiDB-lite"/>
    </source>
</evidence>
<dbReference type="Gene3D" id="3.50.50.60">
    <property type="entry name" value="FAD/NAD(P)-binding domain"/>
    <property type="match status" value="1"/>
</dbReference>
<feature type="compositionally biased region" description="Basic residues" evidence="1">
    <location>
        <begin position="63"/>
        <end position="73"/>
    </location>
</feature>
<evidence type="ECO:0000313" key="2">
    <source>
        <dbReference type="EMBL" id="CEL08621.1"/>
    </source>
</evidence>
<dbReference type="EMBL" id="CDMC01000012">
    <property type="protein sequence ID" value="CEL08621.1"/>
    <property type="molecule type" value="Genomic_DNA"/>
</dbReference>
<dbReference type="AlphaFoldDB" id="A0A0U5GC73"/>
<reference evidence="3" key="1">
    <citation type="journal article" date="2016" name="Genome Announc.">
        <title>Draft genome sequences of fungus Aspergillus calidoustus.</title>
        <authorList>
            <person name="Horn F."/>
            <person name="Linde J."/>
            <person name="Mattern D.J."/>
            <person name="Walther G."/>
            <person name="Guthke R."/>
            <person name="Scherlach K."/>
            <person name="Martin K."/>
            <person name="Brakhage A.A."/>
            <person name="Petzke L."/>
            <person name="Valiante V."/>
        </authorList>
    </citation>
    <scope>NUCLEOTIDE SEQUENCE [LARGE SCALE GENOMIC DNA]</scope>
    <source>
        <strain evidence="3">SF006504</strain>
    </source>
</reference>
<feature type="compositionally biased region" description="Basic and acidic residues" evidence="1">
    <location>
        <begin position="51"/>
        <end position="62"/>
    </location>
</feature>
<keyword evidence="3" id="KW-1185">Reference proteome</keyword>
<proteinExistence type="predicted"/>
<protein>
    <submittedName>
        <fullName evidence="2">Uncharacterized protein</fullName>
    </submittedName>
</protein>
<evidence type="ECO:0000313" key="3">
    <source>
        <dbReference type="Proteomes" id="UP000054771"/>
    </source>
</evidence>
<dbReference type="Proteomes" id="UP000054771">
    <property type="component" value="Unassembled WGS sequence"/>
</dbReference>
<accession>A0A0U5GC73</accession>
<organism evidence="2 3">
    <name type="scientific">Aspergillus calidoustus</name>
    <dbReference type="NCBI Taxonomy" id="454130"/>
    <lineage>
        <taxon>Eukaryota</taxon>
        <taxon>Fungi</taxon>
        <taxon>Dikarya</taxon>
        <taxon>Ascomycota</taxon>
        <taxon>Pezizomycotina</taxon>
        <taxon>Eurotiomycetes</taxon>
        <taxon>Eurotiomycetidae</taxon>
        <taxon>Eurotiales</taxon>
        <taxon>Aspergillaceae</taxon>
        <taxon>Aspergillus</taxon>
        <taxon>Aspergillus subgen. Nidulantes</taxon>
    </lineage>
</organism>
<gene>
    <name evidence="2" type="ORF">ASPCAL11769</name>
</gene>